<dbReference type="AlphaFoldDB" id="A0A9P5WYT3"/>
<name>A0A9P5WYT3_9AGAR</name>
<evidence type="ECO:0000313" key="1">
    <source>
        <dbReference type="EMBL" id="KAF9441373.1"/>
    </source>
</evidence>
<organism evidence="1 2">
    <name type="scientific">Macrolepiota fuliginosa MF-IS2</name>
    <dbReference type="NCBI Taxonomy" id="1400762"/>
    <lineage>
        <taxon>Eukaryota</taxon>
        <taxon>Fungi</taxon>
        <taxon>Dikarya</taxon>
        <taxon>Basidiomycota</taxon>
        <taxon>Agaricomycotina</taxon>
        <taxon>Agaricomycetes</taxon>
        <taxon>Agaricomycetidae</taxon>
        <taxon>Agaricales</taxon>
        <taxon>Agaricineae</taxon>
        <taxon>Agaricaceae</taxon>
        <taxon>Macrolepiota</taxon>
    </lineage>
</organism>
<accession>A0A9P5WYT3</accession>
<comment type="caution">
    <text evidence="1">The sequence shown here is derived from an EMBL/GenBank/DDBJ whole genome shotgun (WGS) entry which is preliminary data.</text>
</comment>
<gene>
    <name evidence="1" type="ORF">P691DRAFT_812910</name>
</gene>
<dbReference type="EMBL" id="MU151932">
    <property type="protein sequence ID" value="KAF9441373.1"/>
    <property type="molecule type" value="Genomic_DNA"/>
</dbReference>
<proteinExistence type="predicted"/>
<sequence length="75" mass="8243">MIAPLSPSGSYPNFNNTCMNVKLRYHSSRPSGSSTNSLPEPQCLTHSVRPRRTISAAREMMDTTNVGFDGDLNLD</sequence>
<dbReference type="Proteomes" id="UP000807342">
    <property type="component" value="Unassembled WGS sequence"/>
</dbReference>
<evidence type="ECO:0000313" key="2">
    <source>
        <dbReference type="Proteomes" id="UP000807342"/>
    </source>
</evidence>
<keyword evidence="2" id="KW-1185">Reference proteome</keyword>
<protein>
    <submittedName>
        <fullName evidence="1">Uncharacterized protein</fullName>
    </submittedName>
</protein>
<reference evidence="1" key="1">
    <citation type="submission" date="2020-11" db="EMBL/GenBank/DDBJ databases">
        <authorList>
            <consortium name="DOE Joint Genome Institute"/>
            <person name="Ahrendt S."/>
            <person name="Riley R."/>
            <person name="Andreopoulos W."/>
            <person name="Labutti K."/>
            <person name="Pangilinan J."/>
            <person name="Ruiz-Duenas F.J."/>
            <person name="Barrasa J.M."/>
            <person name="Sanchez-Garcia M."/>
            <person name="Camarero S."/>
            <person name="Miyauchi S."/>
            <person name="Serrano A."/>
            <person name="Linde D."/>
            <person name="Babiker R."/>
            <person name="Drula E."/>
            <person name="Ayuso-Fernandez I."/>
            <person name="Pacheco R."/>
            <person name="Padilla G."/>
            <person name="Ferreira P."/>
            <person name="Barriuso J."/>
            <person name="Kellner H."/>
            <person name="Castanera R."/>
            <person name="Alfaro M."/>
            <person name="Ramirez L."/>
            <person name="Pisabarro A.G."/>
            <person name="Kuo A."/>
            <person name="Tritt A."/>
            <person name="Lipzen A."/>
            <person name="He G."/>
            <person name="Yan M."/>
            <person name="Ng V."/>
            <person name="Cullen D."/>
            <person name="Martin F."/>
            <person name="Rosso M.-N."/>
            <person name="Henrissat B."/>
            <person name="Hibbett D."/>
            <person name="Martinez A.T."/>
            <person name="Grigoriev I.V."/>
        </authorList>
    </citation>
    <scope>NUCLEOTIDE SEQUENCE</scope>
    <source>
        <strain evidence="1">MF-IS2</strain>
    </source>
</reference>